<sequence>MMTAKYCPRNEIKKLDIKIWELEVKGTDVESYTQRFQELTLMCRRMFLKESDKIEKYIGSLPDMIHGSVMTFKPKTIQDAVEFATELMDKKIRTFAERQTENKRKSEDTLRNIQNQQQQNKRQNTRRAYTAGSGEKKPYGGSKPLCSKCNYHHDG</sequence>
<protein>
    <submittedName>
        <fullName evidence="2">Reverse transcriptase domain-containing protein</fullName>
    </submittedName>
</protein>
<reference evidence="2" key="1">
    <citation type="journal article" date="2019" name="Sci. Rep.">
        <title>Draft genome of Tanacetum cinerariifolium, the natural source of mosquito coil.</title>
        <authorList>
            <person name="Yamashiro T."/>
            <person name="Shiraishi A."/>
            <person name="Satake H."/>
            <person name="Nakayama K."/>
        </authorList>
    </citation>
    <scope>NUCLEOTIDE SEQUENCE</scope>
</reference>
<organism evidence="2">
    <name type="scientific">Tanacetum cinerariifolium</name>
    <name type="common">Dalmatian daisy</name>
    <name type="synonym">Chrysanthemum cinerariifolium</name>
    <dbReference type="NCBI Taxonomy" id="118510"/>
    <lineage>
        <taxon>Eukaryota</taxon>
        <taxon>Viridiplantae</taxon>
        <taxon>Streptophyta</taxon>
        <taxon>Embryophyta</taxon>
        <taxon>Tracheophyta</taxon>
        <taxon>Spermatophyta</taxon>
        <taxon>Magnoliopsida</taxon>
        <taxon>eudicotyledons</taxon>
        <taxon>Gunneridae</taxon>
        <taxon>Pentapetalae</taxon>
        <taxon>asterids</taxon>
        <taxon>campanulids</taxon>
        <taxon>Asterales</taxon>
        <taxon>Asteraceae</taxon>
        <taxon>Asteroideae</taxon>
        <taxon>Anthemideae</taxon>
        <taxon>Anthemidinae</taxon>
        <taxon>Tanacetum</taxon>
    </lineage>
</organism>
<keyword evidence="2" id="KW-0808">Transferase</keyword>
<dbReference type="GO" id="GO:0003964">
    <property type="term" value="F:RNA-directed DNA polymerase activity"/>
    <property type="evidence" value="ECO:0007669"/>
    <property type="project" value="UniProtKB-KW"/>
</dbReference>
<evidence type="ECO:0000256" key="1">
    <source>
        <dbReference type="SAM" id="MobiDB-lite"/>
    </source>
</evidence>
<feature type="compositionally biased region" description="Low complexity" evidence="1">
    <location>
        <begin position="111"/>
        <end position="122"/>
    </location>
</feature>
<evidence type="ECO:0000313" key="2">
    <source>
        <dbReference type="EMBL" id="GFA31406.1"/>
    </source>
</evidence>
<feature type="region of interest" description="Disordered" evidence="1">
    <location>
        <begin position="95"/>
        <end position="155"/>
    </location>
</feature>
<comment type="caution">
    <text evidence="2">The sequence shown here is derived from an EMBL/GenBank/DDBJ whole genome shotgun (WGS) entry which is preliminary data.</text>
</comment>
<keyword evidence="2" id="KW-0695">RNA-directed DNA polymerase</keyword>
<proteinExistence type="predicted"/>
<keyword evidence="2" id="KW-0548">Nucleotidyltransferase</keyword>
<dbReference type="EMBL" id="BKCJ010403006">
    <property type="protein sequence ID" value="GFA31406.1"/>
    <property type="molecule type" value="Genomic_DNA"/>
</dbReference>
<accession>A0A699JFQ9</accession>
<gene>
    <name evidence="2" type="ORF">Tci_603378</name>
</gene>
<name>A0A699JFQ9_TANCI</name>
<feature type="compositionally biased region" description="Basic and acidic residues" evidence="1">
    <location>
        <begin position="95"/>
        <end position="110"/>
    </location>
</feature>
<dbReference type="AlphaFoldDB" id="A0A699JFQ9"/>